<sequence>MRGRSPVPPGVELRRVLDLPPRVPHPGREGLHLRVSGLSRACRPGRARPLRRELPRPGRLSMHGGHPSQAPADEPDFRRGPIHPALRLQGRREQDERVADRDGHAGPLVEEAVRRLRTPRGSRFEREYYEANYRDYARQNPPRKLRFYRRLAERAAAGKPSPRILDFGCAFGTFLSALDPGWQRFGADVSRFATEQAAQAVPGATFAQADIDTIPFLGLFDVITAFDVIEHVPSLDLVASTVRSKLTPDGHFIFVVPVYDGPTGPIVRLLDKDETHVHKVSRGSWLGWAGENFALVEWWGIYRYLVPGLGYLHLPTRIWRRWTPAIAVVARKSTG</sequence>
<feature type="region of interest" description="Disordered" evidence="1">
    <location>
        <begin position="42"/>
        <end position="105"/>
    </location>
</feature>
<dbReference type="GO" id="GO:0032259">
    <property type="term" value="P:methylation"/>
    <property type="evidence" value="ECO:0007669"/>
    <property type="project" value="UniProtKB-KW"/>
</dbReference>
<reference evidence="2 3" key="1">
    <citation type="journal article" date="2019" name="Nat. Microbiol.">
        <title>Mediterranean grassland soil C-N compound turnover is dependent on rainfall and depth, and is mediated by genomically divergent microorganisms.</title>
        <authorList>
            <person name="Diamond S."/>
            <person name="Andeer P.F."/>
            <person name="Li Z."/>
            <person name="Crits-Christoph A."/>
            <person name="Burstein D."/>
            <person name="Anantharaman K."/>
            <person name="Lane K.R."/>
            <person name="Thomas B.C."/>
            <person name="Pan C."/>
            <person name="Northen T.R."/>
            <person name="Banfield J.F."/>
        </authorList>
    </citation>
    <scope>NUCLEOTIDE SEQUENCE [LARGE SCALE GENOMIC DNA]</scope>
    <source>
        <strain evidence="2">WS_9</strain>
    </source>
</reference>
<protein>
    <submittedName>
        <fullName evidence="2">Class I SAM-dependent methyltransferase</fullName>
    </submittedName>
</protein>
<comment type="caution">
    <text evidence="2">The sequence shown here is derived from an EMBL/GenBank/DDBJ whole genome shotgun (WGS) entry which is preliminary data.</text>
</comment>
<gene>
    <name evidence="2" type="ORF">E6K79_08820</name>
</gene>
<name>A0A538TJW0_UNCEI</name>
<keyword evidence="2" id="KW-0489">Methyltransferase</keyword>
<feature type="compositionally biased region" description="Basic and acidic residues" evidence="1">
    <location>
        <begin position="90"/>
        <end position="104"/>
    </location>
</feature>
<evidence type="ECO:0000256" key="1">
    <source>
        <dbReference type="SAM" id="MobiDB-lite"/>
    </source>
</evidence>
<dbReference type="CDD" id="cd02440">
    <property type="entry name" value="AdoMet_MTases"/>
    <property type="match status" value="1"/>
</dbReference>
<organism evidence="2 3">
    <name type="scientific">Eiseniibacteriota bacterium</name>
    <dbReference type="NCBI Taxonomy" id="2212470"/>
    <lineage>
        <taxon>Bacteria</taxon>
        <taxon>Candidatus Eiseniibacteriota</taxon>
    </lineage>
</organism>
<dbReference type="Proteomes" id="UP000317691">
    <property type="component" value="Unassembled WGS sequence"/>
</dbReference>
<accession>A0A538TJW0</accession>
<dbReference type="AlphaFoldDB" id="A0A538TJW0"/>
<evidence type="ECO:0000313" key="3">
    <source>
        <dbReference type="Proteomes" id="UP000317691"/>
    </source>
</evidence>
<keyword evidence="2" id="KW-0808">Transferase</keyword>
<dbReference type="Gene3D" id="3.40.50.150">
    <property type="entry name" value="Vaccinia Virus protein VP39"/>
    <property type="match status" value="1"/>
</dbReference>
<dbReference type="PANTHER" id="PTHR43861">
    <property type="entry name" value="TRANS-ACONITATE 2-METHYLTRANSFERASE-RELATED"/>
    <property type="match status" value="1"/>
</dbReference>
<dbReference type="InterPro" id="IPR029063">
    <property type="entry name" value="SAM-dependent_MTases_sf"/>
</dbReference>
<evidence type="ECO:0000313" key="2">
    <source>
        <dbReference type="EMBL" id="TMQ63902.1"/>
    </source>
</evidence>
<dbReference type="Pfam" id="PF13489">
    <property type="entry name" value="Methyltransf_23"/>
    <property type="match status" value="1"/>
</dbReference>
<dbReference type="GO" id="GO:0008168">
    <property type="term" value="F:methyltransferase activity"/>
    <property type="evidence" value="ECO:0007669"/>
    <property type="project" value="UniProtKB-KW"/>
</dbReference>
<dbReference type="SUPFAM" id="SSF53335">
    <property type="entry name" value="S-adenosyl-L-methionine-dependent methyltransferases"/>
    <property type="match status" value="1"/>
</dbReference>
<proteinExistence type="predicted"/>
<dbReference type="EMBL" id="VBOZ01000029">
    <property type="protein sequence ID" value="TMQ63902.1"/>
    <property type="molecule type" value="Genomic_DNA"/>
</dbReference>